<organism evidence="2 3">
    <name type="scientific">Peronospora matthiolae</name>
    <dbReference type="NCBI Taxonomy" id="2874970"/>
    <lineage>
        <taxon>Eukaryota</taxon>
        <taxon>Sar</taxon>
        <taxon>Stramenopiles</taxon>
        <taxon>Oomycota</taxon>
        <taxon>Peronosporomycetes</taxon>
        <taxon>Peronosporales</taxon>
        <taxon>Peronosporaceae</taxon>
        <taxon>Peronospora</taxon>
    </lineage>
</organism>
<protein>
    <recommendedName>
        <fullName evidence="4">Integrase</fullName>
    </recommendedName>
</protein>
<reference evidence="2" key="1">
    <citation type="submission" date="2024-01" db="EMBL/GenBank/DDBJ databases">
        <authorList>
            <person name="Webb A."/>
        </authorList>
    </citation>
    <scope>NUCLEOTIDE SEQUENCE</scope>
    <source>
        <strain evidence="2">Pm1</strain>
    </source>
</reference>
<sequence>MATLESHDATDVAGDVQEGRLLHSHQRFGHLAYDTIERTEKETPSSIRLTSKRRAA</sequence>
<gene>
    <name evidence="2" type="ORF">PM001_LOCUS8530</name>
</gene>
<proteinExistence type="predicted"/>
<name>A0AAV1TLY2_9STRA</name>
<dbReference type="Proteomes" id="UP001162060">
    <property type="component" value="Unassembled WGS sequence"/>
</dbReference>
<feature type="compositionally biased region" description="Basic and acidic residues" evidence="1">
    <location>
        <begin position="1"/>
        <end position="10"/>
    </location>
</feature>
<evidence type="ECO:0000313" key="3">
    <source>
        <dbReference type="Proteomes" id="UP001162060"/>
    </source>
</evidence>
<dbReference type="EMBL" id="CAKLBY020000068">
    <property type="protein sequence ID" value="CAK7923380.1"/>
    <property type="molecule type" value="Genomic_DNA"/>
</dbReference>
<evidence type="ECO:0000256" key="1">
    <source>
        <dbReference type="SAM" id="MobiDB-lite"/>
    </source>
</evidence>
<comment type="caution">
    <text evidence="2">The sequence shown here is derived from an EMBL/GenBank/DDBJ whole genome shotgun (WGS) entry which is preliminary data.</text>
</comment>
<accession>A0AAV1TLY2</accession>
<dbReference type="AlphaFoldDB" id="A0AAV1TLY2"/>
<evidence type="ECO:0000313" key="2">
    <source>
        <dbReference type="EMBL" id="CAK7923380.1"/>
    </source>
</evidence>
<evidence type="ECO:0008006" key="4">
    <source>
        <dbReference type="Google" id="ProtNLM"/>
    </source>
</evidence>
<feature type="region of interest" description="Disordered" evidence="1">
    <location>
        <begin position="1"/>
        <end position="56"/>
    </location>
</feature>